<reference evidence="2 3" key="1">
    <citation type="submission" date="2022-02" db="EMBL/GenBank/DDBJ databases">
        <title>Draft genome sequence of Mezorhizobium retamae strain IRAMC:0171 isolated from Retama raetam nodules.</title>
        <authorList>
            <person name="Bengaied R."/>
            <person name="Sbissi I."/>
            <person name="Huber K."/>
            <person name="Ghodbane F."/>
            <person name="Nouioui I."/>
            <person name="Tarhouni M."/>
            <person name="Gtari M."/>
        </authorList>
    </citation>
    <scope>NUCLEOTIDE SEQUENCE [LARGE SCALE GENOMIC DNA]</scope>
    <source>
        <strain evidence="2 3">IRAMC:0171</strain>
    </source>
</reference>
<accession>A0ABS9QPG4</accession>
<dbReference type="Gene3D" id="3.40.1360.10">
    <property type="match status" value="1"/>
</dbReference>
<dbReference type="InterPro" id="IPR024534">
    <property type="entry name" value="JetD_C"/>
</dbReference>
<proteinExistence type="predicted"/>
<dbReference type="EMBL" id="JAKREW010000092">
    <property type="protein sequence ID" value="MCG7509347.1"/>
    <property type="molecule type" value="Genomic_DNA"/>
</dbReference>
<dbReference type="SUPFAM" id="SSF56726">
    <property type="entry name" value="DNA topoisomerase IV, alpha subunit"/>
    <property type="match status" value="1"/>
</dbReference>
<comment type="caution">
    <text evidence="2">The sequence shown here is derived from an EMBL/GenBank/DDBJ whole genome shotgun (WGS) entry which is preliminary data.</text>
</comment>
<evidence type="ECO:0000313" key="2">
    <source>
        <dbReference type="EMBL" id="MCG7509347.1"/>
    </source>
</evidence>
<dbReference type="RefSeq" id="WP_239370822.1">
    <property type="nucleotide sequence ID" value="NZ_JAKREW010000092.1"/>
</dbReference>
<organism evidence="2 3">
    <name type="scientific">Mesorhizobium retamae</name>
    <dbReference type="NCBI Taxonomy" id="2912854"/>
    <lineage>
        <taxon>Bacteria</taxon>
        <taxon>Pseudomonadati</taxon>
        <taxon>Pseudomonadota</taxon>
        <taxon>Alphaproteobacteria</taxon>
        <taxon>Hyphomicrobiales</taxon>
        <taxon>Phyllobacteriaceae</taxon>
        <taxon>Mesorhizobium</taxon>
    </lineage>
</organism>
<dbReference type="Pfam" id="PF09983">
    <property type="entry name" value="JetD_C"/>
    <property type="match status" value="1"/>
</dbReference>
<sequence length="403" mass="43679">MSRRGFSTVGSLIDDLLARYERRPAARNLIAMIDEDGFANMDLRDSFDEELAVLQQAGGLELIQTGPKTERRVTSVRLKDAGVLYRKVERQPADELAREAVSELRSQPGLPAGAVGLIDDVVAAWARGVSHIGIRNGDRQTLANVIGLAIAVCGRISGDPQGEQDFRTFSRLTVGDSKALEKNVRQVAAAMMKIFAGMEEQARLDPEEMLASAGIRRLPQPILLHGDVSLDGLPFPAMPYVGIPTDCAGGIGLLTKPDYILTIENFTSFVRHIREVARAERALVIYSGGFPSRPTLATITRLAAQLRVPTFHWGDMDAGGVRIFQHLERHLAGVDIPLRPHMMDPELLRRFGKPSPGVAGPAGDMRASAIAGLADFLTASGLAHEQEEFDPGSPILETPADVQ</sequence>
<feature type="domain" description="Wadjet protein JetD C-terminal" evidence="1">
    <location>
        <begin position="255"/>
        <end position="354"/>
    </location>
</feature>
<keyword evidence="3" id="KW-1185">Reference proteome</keyword>
<dbReference type="Proteomes" id="UP001201701">
    <property type="component" value="Unassembled WGS sequence"/>
</dbReference>
<name>A0ABS9QPG4_9HYPH</name>
<dbReference type="InterPro" id="IPR036078">
    <property type="entry name" value="Spo11/TopoVI_A_sf"/>
</dbReference>
<evidence type="ECO:0000259" key="1">
    <source>
        <dbReference type="Pfam" id="PF09983"/>
    </source>
</evidence>
<protein>
    <submittedName>
        <fullName evidence="2">DUF2220 domain-containing protein</fullName>
    </submittedName>
</protein>
<evidence type="ECO:0000313" key="3">
    <source>
        <dbReference type="Proteomes" id="UP001201701"/>
    </source>
</evidence>
<gene>
    <name evidence="2" type="ORF">L4923_30375</name>
</gene>